<protein>
    <recommendedName>
        <fullName evidence="4">Dynamin family protein</fullName>
    </recommendedName>
</protein>
<comment type="caution">
    <text evidence="2">The sequence shown here is derived from an EMBL/GenBank/DDBJ whole genome shotgun (WGS) entry which is preliminary data.</text>
</comment>
<keyword evidence="3" id="KW-1185">Reference proteome</keyword>
<feature type="transmembrane region" description="Helical" evidence="1">
    <location>
        <begin position="342"/>
        <end position="363"/>
    </location>
</feature>
<evidence type="ECO:0000313" key="3">
    <source>
        <dbReference type="Proteomes" id="UP000550729"/>
    </source>
</evidence>
<accession>A0A848KUW1</accession>
<name>A0A848KUW1_9ACTN</name>
<dbReference type="AlphaFoldDB" id="A0A848KUW1"/>
<evidence type="ECO:0000313" key="2">
    <source>
        <dbReference type="EMBL" id="NMO02466.1"/>
    </source>
</evidence>
<keyword evidence="1" id="KW-1133">Transmembrane helix</keyword>
<reference evidence="2 3" key="1">
    <citation type="submission" date="2020-04" db="EMBL/GenBank/DDBJ databases">
        <title>Gordonia sp. nov. TBRC 11910.</title>
        <authorList>
            <person name="Suriyachadkun C."/>
        </authorList>
    </citation>
    <scope>NUCLEOTIDE SEQUENCE [LARGE SCALE GENOMIC DNA]</scope>
    <source>
        <strain evidence="2 3">TBRC 11910</strain>
    </source>
</reference>
<dbReference type="Proteomes" id="UP000550729">
    <property type="component" value="Unassembled WGS sequence"/>
</dbReference>
<evidence type="ECO:0008006" key="4">
    <source>
        <dbReference type="Google" id="ProtNLM"/>
    </source>
</evidence>
<gene>
    <name evidence="2" type="ORF">HH308_14700</name>
</gene>
<proteinExistence type="predicted"/>
<keyword evidence="1" id="KW-0812">Transmembrane</keyword>
<keyword evidence="1" id="KW-0472">Membrane</keyword>
<organism evidence="2 3">
    <name type="scientific">Gordonia asplenii</name>
    <dbReference type="NCBI Taxonomy" id="2725283"/>
    <lineage>
        <taxon>Bacteria</taxon>
        <taxon>Bacillati</taxon>
        <taxon>Actinomycetota</taxon>
        <taxon>Actinomycetes</taxon>
        <taxon>Mycobacteriales</taxon>
        <taxon>Gordoniaceae</taxon>
        <taxon>Gordonia</taxon>
    </lineage>
</organism>
<dbReference type="RefSeq" id="WP_170194973.1">
    <property type="nucleotide sequence ID" value="NZ_JABBNB010000014.1"/>
</dbReference>
<dbReference type="EMBL" id="JABBNB010000014">
    <property type="protein sequence ID" value="NMO02466.1"/>
    <property type="molecule type" value="Genomic_DNA"/>
</dbReference>
<evidence type="ECO:0000256" key="1">
    <source>
        <dbReference type="SAM" id="Phobius"/>
    </source>
</evidence>
<sequence length="458" mass="47893">MPELDAGEALLTRAAEVLGRPVGRVRATGRIVVDDGADGTLAAQLISACRSGDAALDMVAGGPVTDASIVVIVVDAGCANGAGIRPMVERYLRVVGRVALVCTKIDVFWEWPATLAADRAVADPLRLCPLFAVATDVPDDPHSGVDALVEWLRAESSGGGSAAVRAQLAMTAAALADDAAAPEQAMELRRRRAALVAERDRGRADRLAGVRAGLSGCRAAGATRLAARLREASARASAGIDAVATHSDAQRVSTWLHGALRECAQSESAELHARLARIRAVALLGIEAPGVGPLALPPIQLPIRSLPKPNRGADDALVMVLGASSGLGVGRLVALPLADAGFAGWGSTAATVIVGLAMALWVVRTRRRAATRTTVRAWVTEATAQARARIEQSMAITVTDVEAQIAVTVARHYERSDRRIVRAVADVDAQLRLLSRRERDAGRADAVCADIARYLAEH</sequence>